<organism evidence="2 3">
    <name type="scientific">Natronoarchaeum mannanilyticum</name>
    <dbReference type="NCBI Taxonomy" id="926360"/>
    <lineage>
        <taxon>Archaea</taxon>
        <taxon>Methanobacteriati</taxon>
        <taxon>Methanobacteriota</taxon>
        <taxon>Stenosarchaea group</taxon>
        <taxon>Halobacteria</taxon>
        <taxon>Halobacteriales</taxon>
        <taxon>Natronoarchaeaceae</taxon>
    </lineage>
</organism>
<feature type="compositionally biased region" description="Basic and acidic residues" evidence="1">
    <location>
        <begin position="1"/>
        <end position="20"/>
    </location>
</feature>
<evidence type="ECO:0000313" key="2">
    <source>
        <dbReference type="EMBL" id="GAA0669357.1"/>
    </source>
</evidence>
<dbReference type="AlphaFoldDB" id="A0AAV3T8D8"/>
<feature type="region of interest" description="Disordered" evidence="1">
    <location>
        <begin position="56"/>
        <end position="85"/>
    </location>
</feature>
<evidence type="ECO:0000256" key="1">
    <source>
        <dbReference type="SAM" id="MobiDB-lite"/>
    </source>
</evidence>
<proteinExistence type="predicted"/>
<sequence length="85" mass="9374">MIGWLRDRLLGSSERGDAESGGRTGGSAPDEGSSSDDGTVWDLTPDWQIGDYRLQGATVPRGEQQDAVREVHERAAEMERELEDR</sequence>
<gene>
    <name evidence="2" type="ORF">GCM10009020_14160</name>
</gene>
<comment type="caution">
    <text evidence="2">The sequence shown here is derived from an EMBL/GenBank/DDBJ whole genome shotgun (WGS) entry which is preliminary data.</text>
</comment>
<dbReference type="Proteomes" id="UP001500420">
    <property type="component" value="Unassembled WGS sequence"/>
</dbReference>
<reference evidence="2 3" key="1">
    <citation type="journal article" date="2019" name="Int. J. Syst. Evol. Microbiol.">
        <title>The Global Catalogue of Microorganisms (GCM) 10K type strain sequencing project: providing services to taxonomists for standard genome sequencing and annotation.</title>
        <authorList>
            <consortium name="The Broad Institute Genomics Platform"/>
            <consortium name="The Broad Institute Genome Sequencing Center for Infectious Disease"/>
            <person name="Wu L."/>
            <person name="Ma J."/>
        </authorList>
    </citation>
    <scope>NUCLEOTIDE SEQUENCE [LARGE SCALE GENOMIC DNA]</scope>
    <source>
        <strain evidence="2 3">JCM 16328</strain>
    </source>
</reference>
<feature type="region of interest" description="Disordered" evidence="1">
    <location>
        <begin position="1"/>
        <end position="44"/>
    </location>
</feature>
<feature type="compositionally biased region" description="Basic and acidic residues" evidence="1">
    <location>
        <begin position="63"/>
        <end position="85"/>
    </location>
</feature>
<evidence type="ECO:0000313" key="3">
    <source>
        <dbReference type="Proteomes" id="UP001500420"/>
    </source>
</evidence>
<name>A0AAV3T8D8_9EURY</name>
<dbReference type="EMBL" id="BAAADV010000001">
    <property type="protein sequence ID" value="GAA0669357.1"/>
    <property type="molecule type" value="Genomic_DNA"/>
</dbReference>
<dbReference type="RefSeq" id="WP_343773235.1">
    <property type="nucleotide sequence ID" value="NZ_BAAADV010000001.1"/>
</dbReference>
<accession>A0AAV3T8D8</accession>
<keyword evidence="3" id="KW-1185">Reference proteome</keyword>
<protein>
    <submittedName>
        <fullName evidence="2">Uncharacterized protein</fullName>
    </submittedName>
</protein>